<dbReference type="PIRSF" id="PIRSF028431">
    <property type="entry name" value="UCP028431"/>
    <property type="match status" value="1"/>
</dbReference>
<proteinExistence type="predicted"/>
<feature type="domain" description="Glycoamylase-like" evidence="1">
    <location>
        <begin position="237"/>
        <end position="452"/>
    </location>
</feature>
<reference evidence="2 3" key="1">
    <citation type="submission" date="2024-06" db="EMBL/GenBank/DDBJ databases">
        <title>Chitinophaga defluvii sp. nov., isolated from municipal sewage.</title>
        <authorList>
            <person name="Zhang L."/>
        </authorList>
    </citation>
    <scope>NUCLEOTIDE SEQUENCE [LARGE SCALE GENOMIC DNA]</scope>
    <source>
        <strain evidence="2 3">H8</strain>
    </source>
</reference>
<evidence type="ECO:0000259" key="1">
    <source>
        <dbReference type="Pfam" id="PF10091"/>
    </source>
</evidence>
<dbReference type="Gene3D" id="1.50.10.140">
    <property type="match status" value="1"/>
</dbReference>
<evidence type="ECO:0000313" key="2">
    <source>
        <dbReference type="EMBL" id="MET7000213.1"/>
    </source>
</evidence>
<accession>A0ABV2TB02</accession>
<dbReference type="InterPro" id="IPR016883">
    <property type="entry name" value="UCP028431"/>
</dbReference>
<dbReference type="InterPro" id="IPR019282">
    <property type="entry name" value="Glycoamylase-like_cons_dom"/>
</dbReference>
<evidence type="ECO:0000313" key="3">
    <source>
        <dbReference type="Proteomes" id="UP001549749"/>
    </source>
</evidence>
<gene>
    <name evidence="2" type="ORF">ABR189_22670</name>
</gene>
<organism evidence="2 3">
    <name type="scientific">Chitinophaga defluvii</name>
    <dbReference type="NCBI Taxonomy" id="3163343"/>
    <lineage>
        <taxon>Bacteria</taxon>
        <taxon>Pseudomonadati</taxon>
        <taxon>Bacteroidota</taxon>
        <taxon>Chitinophagia</taxon>
        <taxon>Chitinophagales</taxon>
        <taxon>Chitinophagaceae</taxon>
        <taxon>Chitinophaga</taxon>
    </lineage>
</organism>
<protein>
    <submittedName>
        <fullName evidence="2">Glucoamylase family protein</fullName>
    </submittedName>
</protein>
<dbReference type="Proteomes" id="UP001549749">
    <property type="component" value="Unassembled WGS sequence"/>
</dbReference>
<sequence length="470" mass="53598">MIKIDFRFFSKTQYLTVNSQLLIAIKSIFRFFSKTQQLIAKSQQLIALCLLCSLPTMAQRKAAPLGDSALLTAVQHRTFNYFWKFGHPVSGLAPERTATPNVVTIGGSGFGVMVILVGIERGFITREEGVDRLLKIVNFLVKADSYHGMWAHWLDGTTGKTIAFSRKDDGADIVESAFMFQGLLCVRQYFSKDTPKENELRDKIGWLWNDAEWDWFTRGGQDVLYWHWSPNNGWSMNHPIKGYNECLITYVLAAASPKFAISPQVYHQGWAMSNTFFNGKTFYGITLPLGFDYGGPLFFAHYSFLGLDPHGLKDRYADYWEQNKNHTLINRQYCIENPKKYKGYSADCWGLTASDNHEFYSAHSPANDLGVITPTAALSSFPYTPEYSMQALKYFYNKVGDKLWGEYGFYDAFSETSNWYDHQYLAIDQGPIVVMIENYRTGLLWKLFMSCPEVKQGLQKLGFTSPAIKA</sequence>
<dbReference type="Pfam" id="PF10091">
    <property type="entry name" value="Glycoamylase"/>
    <property type="match status" value="1"/>
</dbReference>
<comment type="caution">
    <text evidence="2">The sequence shown here is derived from an EMBL/GenBank/DDBJ whole genome shotgun (WGS) entry which is preliminary data.</text>
</comment>
<name>A0ABV2TB02_9BACT</name>
<dbReference type="RefSeq" id="WP_354662773.1">
    <property type="nucleotide sequence ID" value="NZ_JBEXAC010000002.1"/>
</dbReference>
<keyword evidence="3" id="KW-1185">Reference proteome</keyword>
<dbReference type="EMBL" id="JBEXAC010000002">
    <property type="protein sequence ID" value="MET7000213.1"/>
    <property type="molecule type" value="Genomic_DNA"/>
</dbReference>